<dbReference type="Proteomes" id="UP000772434">
    <property type="component" value="Unassembled WGS sequence"/>
</dbReference>
<feature type="domain" description="Matrin-type" evidence="7">
    <location>
        <begin position="11"/>
        <end position="42"/>
    </location>
</feature>
<keyword evidence="9" id="KW-1185">Reference proteome</keyword>
<dbReference type="Pfam" id="PF06220">
    <property type="entry name" value="zf-U1"/>
    <property type="match status" value="1"/>
</dbReference>
<feature type="compositionally biased region" description="Low complexity" evidence="6">
    <location>
        <begin position="266"/>
        <end position="275"/>
    </location>
</feature>
<feature type="compositionally biased region" description="Polar residues" evidence="6">
    <location>
        <begin position="110"/>
        <end position="119"/>
    </location>
</feature>
<comment type="caution">
    <text evidence="8">The sequence shown here is derived from an EMBL/GenBank/DDBJ whole genome shotgun (WGS) entry which is preliminary data.</text>
</comment>
<evidence type="ECO:0000256" key="4">
    <source>
        <dbReference type="ARBA" id="ARBA00022833"/>
    </source>
</evidence>
<dbReference type="InterPro" id="IPR036236">
    <property type="entry name" value="Znf_C2H2_sf"/>
</dbReference>
<dbReference type="Gene3D" id="3.30.160.60">
    <property type="entry name" value="Classic Zinc Finger"/>
    <property type="match status" value="1"/>
</dbReference>
<sequence>MSEYWVSRKKYYCQYCSIYIADDVPSRQHHENGLRHKGNRERFIRGLYKEGEKKKKDSEEEKREMARIESAAQAAFSQDIGAGRAKASSSSVLSSSSSKSSQKPPPKSSNPFANYSTAASLGFTDPDAERAEAEAARRQTQGIAGEWQVVDVSADPASTGGSASTSALDEGQEILKRPAEEYPDDARNFKLRKKTLSAGLGEIYDPGLIKLKPKKKEVKEEEEEKASVVADSSEPHASEKPKWTPLQWKRPSEPESNATVDEASEPSESSAPVKSESSDDKKSTSPEPPLKAEPQETKPSAMPEPVPSGGMFRKRKVAAGSGSRVKREV</sequence>
<dbReference type="GO" id="GO:0008270">
    <property type="term" value="F:zinc ion binding"/>
    <property type="evidence" value="ECO:0007669"/>
    <property type="project" value="UniProtKB-KW"/>
</dbReference>
<feature type="region of interest" description="Disordered" evidence="6">
    <location>
        <begin position="45"/>
        <end position="181"/>
    </location>
</feature>
<feature type="region of interest" description="Disordered" evidence="6">
    <location>
        <begin position="202"/>
        <end position="329"/>
    </location>
</feature>
<feature type="compositionally biased region" description="Low complexity" evidence="6">
    <location>
        <begin position="88"/>
        <end position="102"/>
    </location>
</feature>
<keyword evidence="5" id="KW-0539">Nucleus</keyword>
<proteinExistence type="predicted"/>
<dbReference type="InterPro" id="IPR003604">
    <property type="entry name" value="Matrin/U1-like-C_Znf_C2H2"/>
</dbReference>
<evidence type="ECO:0000256" key="3">
    <source>
        <dbReference type="ARBA" id="ARBA00022771"/>
    </source>
</evidence>
<dbReference type="EMBL" id="JADNRY010000044">
    <property type="protein sequence ID" value="KAF9070061.1"/>
    <property type="molecule type" value="Genomic_DNA"/>
</dbReference>
<accession>A0A9P5PVB0</accession>
<evidence type="ECO:0000259" key="7">
    <source>
        <dbReference type="PROSITE" id="PS50171"/>
    </source>
</evidence>
<keyword evidence="4" id="KW-0862">Zinc</keyword>
<dbReference type="SMART" id="SM00451">
    <property type="entry name" value="ZnF_U1"/>
    <property type="match status" value="1"/>
</dbReference>
<comment type="subcellular location">
    <subcellularLocation>
        <location evidence="1">Nucleus</location>
    </subcellularLocation>
</comment>
<keyword evidence="3" id="KW-0863">Zinc-finger</keyword>
<dbReference type="PANTHER" id="PTHR13173:SF10">
    <property type="entry name" value="WW DOMAIN-BINDING PROTEIN 4"/>
    <property type="match status" value="1"/>
</dbReference>
<evidence type="ECO:0000313" key="8">
    <source>
        <dbReference type="EMBL" id="KAF9070061.1"/>
    </source>
</evidence>
<name>A0A9P5PVB0_9AGAR</name>
<feature type="compositionally biased region" description="Basic and acidic residues" evidence="6">
    <location>
        <begin position="233"/>
        <end position="242"/>
    </location>
</feature>
<dbReference type="GO" id="GO:0003723">
    <property type="term" value="F:RNA binding"/>
    <property type="evidence" value="ECO:0007669"/>
    <property type="project" value="TreeGrafter"/>
</dbReference>
<dbReference type="AlphaFoldDB" id="A0A9P5PVB0"/>
<dbReference type="InterPro" id="IPR000690">
    <property type="entry name" value="Matrin/U1-C_Znf_C2H2"/>
</dbReference>
<dbReference type="InterPro" id="IPR013085">
    <property type="entry name" value="U1-CZ_Znf_C2H2"/>
</dbReference>
<gene>
    <name evidence="8" type="ORF">BDP27DRAFT_1324220</name>
</gene>
<evidence type="ECO:0000256" key="6">
    <source>
        <dbReference type="SAM" id="MobiDB-lite"/>
    </source>
</evidence>
<dbReference type="PROSITE" id="PS50171">
    <property type="entry name" value="ZF_MATRIN"/>
    <property type="match status" value="1"/>
</dbReference>
<organism evidence="8 9">
    <name type="scientific">Rhodocollybia butyracea</name>
    <dbReference type="NCBI Taxonomy" id="206335"/>
    <lineage>
        <taxon>Eukaryota</taxon>
        <taxon>Fungi</taxon>
        <taxon>Dikarya</taxon>
        <taxon>Basidiomycota</taxon>
        <taxon>Agaricomycotina</taxon>
        <taxon>Agaricomycetes</taxon>
        <taxon>Agaricomycetidae</taxon>
        <taxon>Agaricales</taxon>
        <taxon>Marasmiineae</taxon>
        <taxon>Omphalotaceae</taxon>
        <taxon>Rhodocollybia</taxon>
    </lineage>
</organism>
<protein>
    <recommendedName>
        <fullName evidence="7">Matrin-type domain-containing protein</fullName>
    </recommendedName>
</protein>
<dbReference type="InterPro" id="IPR040023">
    <property type="entry name" value="WBP4"/>
</dbReference>
<evidence type="ECO:0000256" key="2">
    <source>
        <dbReference type="ARBA" id="ARBA00022723"/>
    </source>
</evidence>
<dbReference type="GO" id="GO:0000398">
    <property type="term" value="P:mRNA splicing, via spliceosome"/>
    <property type="evidence" value="ECO:0007669"/>
    <property type="project" value="InterPro"/>
</dbReference>
<reference evidence="8" key="1">
    <citation type="submission" date="2020-11" db="EMBL/GenBank/DDBJ databases">
        <authorList>
            <consortium name="DOE Joint Genome Institute"/>
            <person name="Ahrendt S."/>
            <person name="Riley R."/>
            <person name="Andreopoulos W."/>
            <person name="Labutti K."/>
            <person name="Pangilinan J."/>
            <person name="Ruiz-Duenas F.J."/>
            <person name="Barrasa J.M."/>
            <person name="Sanchez-Garcia M."/>
            <person name="Camarero S."/>
            <person name="Miyauchi S."/>
            <person name="Serrano A."/>
            <person name="Linde D."/>
            <person name="Babiker R."/>
            <person name="Drula E."/>
            <person name="Ayuso-Fernandez I."/>
            <person name="Pacheco R."/>
            <person name="Padilla G."/>
            <person name="Ferreira P."/>
            <person name="Barriuso J."/>
            <person name="Kellner H."/>
            <person name="Castanera R."/>
            <person name="Alfaro M."/>
            <person name="Ramirez L."/>
            <person name="Pisabarro A.G."/>
            <person name="Kuo A."/>
            <person name="Tritt A."/>
            <person name="Lipzen A."/>
            <person name="He G."/>
            <person name="Yan M."/>
            <person name="Ng V."/>
            <person name="Cullen D."/>
            <person name="Martin F."/>
            <person name="Rosso M.-N."/>
            <person name="Henrissat B."/>
            <person name="Hibbett D."/>
            <person name="Martinez A.T."/>
            <person name="Grigoriev I.V."/>
        </authorList>
    </citation>
    <scope>NUCLEOTIDE SEQUENCE</scope>
    <source>
        <strain evidence="8">AH 40177</strain>
    </source>
</reference>
<feature type="compositionally biased region" description="Basic and acidic residues" evidence="6">
    <location>
        <begin position="127"/>
        <end position="137"/>
    </location>
</feature>
<dbReference type="GO" id="GO:0071011">
    <property type="term" value="C:precatalytic spliceosome"/>
    <property type="evidence" value="ECO:0007669"/>
    <property type="project" value="TreeGrafter"/>
</dbReference>
<evidence type="ECO:0000256" key="5">
    <source>
        <dbReference type="ARBA" id="ARBA00023242"/>
    </source>
</evidence>
<evidence type="ECO:0000256" key="1">
    <source>
        <dbReference type="ARBA" id="ARBA00004123"/>
    </source>
</evidence>
<keyword evidence="2" id="KW-0479">Metal-binding</keyword>
<dbReference type="OrthoDB" id="191651at2759"/>
<evidence type="ECO:0000313" key="9">
    <source>
        <dbReference type="Proteomes" id="UP000772434"/>
    </source>
</evidence>
<feature type="compositionally biased region" description="Basic and acidic residues" evidence="6">
    <location>
        <begin position="45"/>
        <end position="67"/>
    </location>
</feature>
<dbReference type="SUPFAM" id="SSF57667">
    <property type="entry name" value="beta-beta-alpha zinc fingers"/>
    <property type="match status" value="1"/>
</dbReference>
<feature type="compositionally biased region" description="Low complexity" evidence="6">
    <location>
        <begin position="157"/>
        <end position="167"/>
    </location>
</feature>
<dbReference type="PANTHER" id="PTHR13173">
    <property type="entry name" value="WW DOMAIN BINDING PROTEIN 4"/>
    <property type="match status" value="1"/>
</dbReference>